<feature type="chain" id="PRO_5002199071" evidence="2">
    <location>
        <begin position="20"/>
        <end position="1306"/>
    </location>
</feature>
<proteinExistence type="predicted"/>
<dbReference type="Proteomes" id="UP000053815">
    <property type="component" value="Unassembled WGS sequence"/>
</dbReference>
<accession>A0A0C9LU67</accession>
<feature type="compositionally biased region" description="Acidic residues" evidence="1">
    <location>
        <begin position="210"/>
        <end position="222"/>
    </location>
</feature>
<evidence type="ECO:0000313" key="3">
    <source>
        <dbReference type="EMBL" id="GAN04495.1"/>
    </source>
</evidence>
<feature type="compositionally biased region" description="Low complexity" evidence="1">
    <location>
        <begin position="223"/>
        <end position="240"/>
    </location>
</feature>
<feature type="compositionally biased region" description="Polar residues" evidence="1">
    <location>
        <begin position="248"/>
        <end position="269"/>
    </location>
</feature>
<feature type="region of interest" description="Disordered" evidence="1">
    <location>
        <begin position="502"/>
        <end position="534"/>
    </location>
</feature>
<evidence type="ECO:0000313" key="4">
    <source>
        <dbReference type="Proteomes" id="UP000053815"/>
    </source>
</evidence>
<feature type="compositionally biased region" description="Polar residues" evidence="1">
    <location>
        <begin position="367"/>
        <end position="413"/>
    </location>
</feature>
<name>A0A0C9LU67_9FUNG</name>
<feature type="region of interest" description="Disordered" evidence="1">
    <location>
        <begin position="207"/>
        <end position="269"/>
    </location>
</feature>
<evidence type="ECO:0000256" key="1">
    <source>
        <dbReference type="SAM" id="MobiDB-lite"/>
    </source>
</evidence>
<evidence type="ECO:0000256" key="2">
    <source>
        <dbReference type="SAM" id="SignalP"/>
    </source>
</evidence>
<feature type="region of interest" description="Disordered" evidence="1">
    <location>
        <begin position="1283"/>
        <end position="1306"/>
    </location>
</feature>
<feature type="signal peptide" evidence="2">
    <location>
        <begin position="1"/>
        <end position="19"/>
    </location>
</feature>
<organism evidence="3">
    <name type="scientific">Mucor ambiguus</name>
    <dbReference type="NCBI Taxonomy" id="91626"/>
    <lineage>
        <taxon>Eukaryota</taxon>
        <taxon>Fungi</taxon>
        <taxon>Fungi incertae sedis</taxon>
        <taxon>Mucoromycota</taxon>
        <taxon>Mucoromycotina</taxon>
        <taxon>Mucoromycetes</taxon>
        <taxon>Mucorales</taxon>
        <taxon>Mucorineae</taxon>
        <taxon>Mucoraceae</taxon>
        <taxon>Mucor</taxon>
    </lineage>
</organism>
<keyword evidence="4" id="KW-1185">Reference proteome</keyword>
<dbReference type="EMBL" id="DF836354">
    <property type="protein sequence ID" value="GAN04495.1"/>
    <property type="molecule type" value="Genomic_DNA"/>
</dbReference>
<feature type="region of interest" description="Disordered" evidence="1">
    <location>
        <begin position="1166"/>
        <end position="1185"/>
    </location>
</feature>
<sequence>MVQFRHVFVPVLHLTVCSAVYYALRHQHDSHTQLKSQLEEEMTTFHLHPSFFKRNCTIVGANGFKMVYFDQVNLTVSCCKISHLNFNIAKESPTFYDFWVLPKKSLGLQLQSEADTIKENMLSEQLNRLYKRYWRTYMLLCFIITATFHRLVLKTLFEYVCGASYVMVEAMSYILTVVEDAADIIATCVYYCKASWDIIHILKSRKQSENDNDNGTENENSNDNDNRPNNGNNSDNNETSASKYSHRGCTQSSDASCNDNDGLLQQQPTQGIPYVPTKAESEEANADTVTSSIPRVQKGISYAPTMAGHSSKRPLQVQQDQDNSTGYTYFTVYSFNAIVPPRERFPPVISFPPPRPTADTSSDHVSTDTPSSNAVIDLPTNATTSEKATTSISTFTESGSSGEAMAQSSTLTSPKGEARETSLLVVKVPEPKVPKLQSSSAFSTISGRIIKSLSYRARNFQVARAASTASSSTLPAGLFQPSVYPVAQLLTAAASIKDRVSRLDSAAKKRRTTSARGPSVRLTPISPSTQEHTEATKLSAYSQHAVDTSHGAPTPVQPTFNLRFDFNVDTLNVTNSQLLQDGTSVLGAQHHQSYQQTYASSHLYIQPDVAAQPLHQHQQYMVPTDAEYSQETHFKDTYTAPPVLHHYNQLQQQQPFVVNYYGQRATLSSNLTPAVEYDGLVEDLRAVMNDIFRDVEGAQVRNVYVADPSSSTLPQQQLQQQFQLEEQLQRQQHRREELSLWQQQKYERHQKWLPEQLHGLWPSQFSPENLCQWQVYQGQCQHVELSQWQAHQQQCQKEGLFQWQHHQPLCQDQLHQQQLTKQQLNQEELGQWRLYKEHFRQEELRQWYLYRQQQCQQEQQLYQEQFYFQQQLAQQQPQQRVIQDVQEQYILPQQPMNEYVTIGNEPCRSENQDKMQDTNGTMVCTIAHSEANNLTLGMNATMFNSEASNRTLVMATTMVNPMPKDQTDTTMNDIIPDICLCLPGFAMSSPYYCVFRSKKVLEYKGHRYYYRHRWQHRPWTQRLRRRLRNRRKSAYLAAAAFDLIEDQQTLHNSDAVLFGSAITPKASSDAEASAYGETNTHNQVPSYAKASTFVKTPTPAEVLIHFKAFPHFPELTRAEVPTHPQASICAETSTCAEALNQFQIPPRANVSCRYQFPTDLQTTAHAEAPTQVQEPTHTETSTLTEAPSGAKAPFYFHFSTRAEALACNNTSASAVDLGLESRSHVQADCFPGENFAIPDADDDPADFFDTLSMIIPRPPTPPRPRQVKSPVAEANQPSALLMLFDSDSEGEGLPPPVTEANQSHAS</sequence>
<reference evidence="3" key="1">
    <citation type="submission" date="2014-09" db="EMBL/GenBank/DDBJ databases">
        <title>Draft genome sequence of an oleaginous Mucoromycotina fungus Mucor ambiguus NBRC6742.</title>
        <authorList>
            <person name="Takeda I."/>
            <person name="Yamane N."/>
            <person name="Morita T."/>
            <person name="Tamano K."/>
            <person name="Machida M."/>
            <person name="Baker S."/>
            <person name="Koike H."/>
        </authorList>
    </citation>
    <scope>NUCLEOTIDE SEQUENCE</scope>
    <source>
        <strain evidence="3">NBRC 6742</strain>
    </source>
</reference>
<protein>
    <submittedName>
        <fullName evidence="3">Uncharacterized protein</fullName>
    </submittedName>
</protein>
<keyword evidence="2" id="KW-0732">Signal</keyword>
<gene>
    <name evidence="3" type="ORF">MAM1_0065c03955</name>
</gene>
<feature type="region of interest" description="Disordered" evidence="1">
    <location>
        <begin position="350"/>
        <end position="417"/>
    </location>
</feature>